<accession>A0A5U0QVB4</accession>
<dbReference type="AlphaFoldDB" id="A0A5U0QVB4"/>
<protein>
    <submittedName>
        <fullName evidence="2">Uncharacterized protein</fullName>
    </submittedName>
</protein>
<proteinExistence type="predicted"/>
<dbReference type="EMBL" id="AAGIRW010000143">
    <property type="protein sequence ID" value="EBO4967395.1"/>
    <property type="molecule type" value="Genomic_DNA"/>
</dbReference>
<name>A0A5U0QVB4_SALER</name>
<sequence length="83" mass="9412">MHLAKVYVLAGKWPEYTLPLTLLWAYLVVVLDLFARKPRGVGNEIRFSPASKLAIRALEMEWERHGLTTSKSDPHTAPSTVYC</sequence>
<gene>
    <name evidence="2" type="ORF">DO374_23190</name>
</gene>
<reference evidence="2" key="1">
    <citation type="submission" date="2018-06" db="EMBL/GenBank/DDBJ databases">
        <authorList>
            <consortium name="PulseNet: The National Subtyping Network for Foodborne Disease Surveillance"/>
            <person name="Tarr C.L."/>
            <person name="Trees E."/>
            <person name="Katz L.S."/>
            <person name="Carleton-Romer H.A."/>
            <person name="Stroika S."/>
            <person name="Kucerova Z."/>
            <person name="Roache K.F."/>
            <person name="Sabol A.L."/>
            <person name="Besser J."/>
            <person name="Gerner-Smidt P."/>
        </authorList>
    </citation>
    <scope>NUCLEOTIDE SEQUENCE</scope>
    <source>
        <strain evidence="2">PNUSAS037973</strain>
    </source>
</reference>
<evidence type="ECO:0000256" key="1">
    <source>
        <dbReference type="SAM" id="Phobius"/>
    </source>
</evidence>
<organism evidence="2">
    <name type="scientific">Salmonella enterica</name>
    <name type="common">Salmonella choleraesuis</name>
    <dbReference type="NCBI Taxonomy" id="28901"/>
    <lineage>
        <taxon>Bacteria</taxon>
        <taxon>Pseudomonadati</taxon>
        <taxon>Pseudomonadota</taxon>
        <taxon>Gammaproteobacteria</taxon>
        <taxon>Enterobacterales</taxon>
        <taxon>Enterobacteriaceae</taxon>
        <taxon>Salmonella</taxon>
    </lineage>
</organism>
<feature type="transmembrane region" description="Helical" evidence="1">
    <location>
        <begin position="16"/>
        <end position="35"/>
    </location>
</feature>
<keyword evidence="1" id="KW-1133">Transmembrane helix</keyword>
<keyword evidence="1" id="KW-0472">Membrane</keyword>
<evidence type="ECO:0000313" key="2">
    <source>
        <dbReference type="EMBL" id="EBO4967395.1"/>
    </source>
</evidence>
<keyword evidence="1" id="KW-0812">Transmembrane</keyword>
<comment type="caution">
    <text evidence="2">The sequence shown here is derived from an EMBL/GenBank/DDBJ whole genome shotgun (WGS) entry which is preliminary data.</text>
</comment>